<dbReference type="InterPro" id="IPR018912">
    <property type="entry name" value="DUF2478"/>
</dbReference>
<keyword evidence="2" id="KW-1185">Reference proteome</keyword>
<proteinExistence type="predicted"/>
<evidence type="ECO:0000313" key="1">
    <source>
        <dbReference type="EMBL" id="SDD86614.1"/>
    </source>
</evidence>
<dbReference type="Proteomes" id="UP000199628">
    <property type="component" value="Unassembled WGS sequence"/>
</dbReference>
<accession>A0A1G6Y7Y6</accession>
<dbReference type="EMBL" id="FMZV01000011">
    <property type="protein sequence ID" value="SDD86614.1"/>
    <property type="molecule type" value="Genomic_DNA"/>
</dbReference>
<evidence type="ECO:0008006" key="3">
    <source>
        <dbReference type="Google" id="ProtNLM"/>
    </source>
</evidence>
<dbReference type="AlphaFoldDB" id="A0A1G6Y7Y6"/>
<dbReference type="STRING" id="639004.SAMN04488239_11170"/>
<name>A0A1G6Y7Y6_9RHOB</name>
<dbReference type="RefSeq" id="WP_093033507.1">
    <property type="nucleotide sequence ID" value="NZ_FMZV01000011.1"/>
</dbReference>
<organism evidence="1 2">
    <name type="scientific">Ruegeria marina</name>
    <dbReference type="NCBI Taxonomy" id="639004"/>
    <lineage>
        <taxon>Bacteria</taxon>
        <taxon>Pseudomonadati</taxon>
        <taxon>Pseudomonadota</taxon>
        <taxon>Alphaproteobacteria</taxon>
        <taxon>Rhodobacterales</taxon>
        <taxon>Roseobacteraceae</taxon>
        <taxon>Ruegeria</taxon>
    </lineage>
</organism>
<reference evidence="2" key="1">
    <citation type="submission" date="2016-10" db="EMBL/GenBank/DDBJ databases">
        <authorList>
            <person name="Varghese N."/>
            <person name="Submissions S."/>
        </authorList>
    </citation>
    <scope>NUCLEOTIDE SEQUENCE [LARGE SCALE GENOMIC DNA]</scope>
    <source>
        <strain evidence="2">CGMCC 1.9108</strain>
    </source>
</reference>
<dbReference type="OrthoDB" id="5918880at2"/>
<protein>
    <recommendedName>
        <fullName evidence="3">Nucleoside-triphosphatase THEP1</fullName>
    </recommendedName>
</protein>
<dbReference type="Pfam" id="PF10649">
    <property type="entry name" value="DUF2478"/>
    <property type="match status" value="1"/>
</dbReference>
<sequence>MAIASVMAHGRGATDRLLSGVVARLTEDGVRVLGALRLSEPGNAGGHCDSDLWLLPDGPVMRITQDLGPGSVACRMDAGALEDAVGLATARLIEQGADLVVLNKFGLSEAEGRGFRAMIAEALARGIPVLIGVSETHRPAFWRFADGLATDLPPEVDAVLGWCRNVTRAAFAAPGADPAEMGEAST</sequence>
<gene>
    <name evidence="1" type="ORF">SAMN04488239_11170</name>
</gene>
<evidence type="ECO:0000313" key="2">
    <source>
        <dbReference type="Proteomes" id="UP000199628"/>
    </source>
</evidence>